<gene>
    <name evidence="1" type="ORF">GSI_09701</name>
</gene>
<dbReference type="AlphaFoldDB" id="A0A2G8S340"/>
<dbReference type="Proteomes" id="UP000230002">
    <property type="component" value="Unassembled WGS sequence"/>
</dbReference>
<accession>A0A2G8S340</accession>
<comment type="caution">
    <text evidence="1">The sequence shown here is derived from an EMBL/GenBank/DDBJ whole genome shotgun (WGS) entry which is preliminary data.</text>
</comment>
<evidence type="ECO:0000313" key="1">
    <source>
        <dbReference type="EMBL" id="PIL28164.1"/>
    </source>
</evidence>
<keyword evidence="2" id="KW-1185">Reference proteome</keyword>
<protein>
    <submittedName>
        <fullName evidence="1">Uncharacterized protein</fullName>
    </submittedName>
</protein>
<name>A0A2G8S340_9APHY</name>
<proteinExistence type="predicted"/>
<sequence>MPSMCRVSGGAFALNVTVFRFCNADPRNAAPSTRACASPSLVSSRILNTSRAACSVARDSIWQRRNGARGGVRAHALDVVGVHVPRVPSLHRVGEREGLGRALAHVEKLELDDVRRVQSRVSQGEAGIRND</sequence>
<organism evidence="1 2">
    <name type="scientific">Ganoderma sinense ZZ0214-1</name>
    <dbReference type="NCBI Taxonomy" id="1077348"/>
    <lineage>
        <taxon>Eukaryota</taxon>
        <taxon>Fungi</taxon>
        <taxon>Dikarya</taxon>
        <taxon>Basidiomycota</taxon>
        <taxon>Agaricomycotina</taxon>
        <taxon>Agaricomycetes</taxon>
        <taxon>Polyporales</taxon>
        <taxon>Polyporaceae</taxon>
        <taxon>Ganoderma</taxon>
    </lineage>
</organism>
<evidence type="ECO:0000313" key="2">
    <source>
        <dbReference type="Proteomes" id="UP000230002"/>
    </source>
</evidence>
<reference evidence="1 2" key="1">
    <citation type="journal article" date="2015" name="Sci. Rep.">
        <title>Chromosome-level genome map provides insights into diverse defense mechanisms in the medicinal fungus Ganoderma sinense.</title>
        <authorList>
            <person name="Zhu Y."/>
            <person name="Xu J."/>
            <person name="Sun C."/>
            <person name="Zhou S."/>
            <person name="Xu H."/>
            <person name="Nelson D.R."/>
            <person name="Qian J."/>
            <person name="Song J."/>
            <person name="Luo H."/>
            <person name="Xiang L."/>
            <person name="Li Y."/>
            <person name="Xu Z."/>
            <person name="Ji A."/>
            <person name="Wang L."/>
            <person name="Lu S."/>
            <person name="Hayward A."/>
            <person name="Sun W."/>
            <person name="Li X."/>
            <person name="Schwartz D.C."/>
            <person name="Wang Y."/>
            <person name="Chen S."/>
        </authorList>
    </citation>
    <scope>NUCLEOTIDE SEQUENCE [LARGE SCALE GENOMIC DNA]</scope>
    <source>
        <strain evidence="1 2">ZZ0214-1</strain>
    </source>
</reference>
<dbReference type="EMBL" id="AYKW01000027">
    <property type="protein sequence ID" value="PIL28164.1"/>
    <property type="molecule type" value="Genomic_DNA"/>
</dbReference>